<evidence type="ECO:0000313" key="1">
    <source>
        <dbReference type="EMBL" id="PVU95604.1"/>
    </source>
</evidence>
<dbReference type="EMBL" id="MBFT01000178">
    <property type="protein sequence ID" value="PVU95604.1"/>
    <property type="molecule type" value="Genomic_DNA"/>
</dbReference>
<evidence type="ECO:0000313" key="2">
    <source>
        <dbReference type="Proteomes" id="UP000245699"/>
    </source>
</evidence>
<name>A0A2T9YTK2_9FUNG</name>
<dbReference type="Proteomes" id="UP000245699">
    <property type="component" value="Unassembled WGS sequence"/>
</dbReference>
<comment type="caution">
    <text evidence="1">The sequence shown here is derived from an EMBL/GenBank/DDBJ whole genome shotgun (WGS) entry which is preliminary data.</text>
</comment>
<accession>A0A2T9YTK2</accession>
<protein>
    <submittedName>
        <fullName evidence="1">Uncharacterized protein</fullName>
    </submittedName>
</protein>
<proteinExistence type="predicted"/>
<dbReference type="OrthoDB" id="5522521at2759"/>
<reference evidence="1 2" key="1">
    <citation type="journal article" date="2018" name="MBio">
        <title>Comparative Genomics Reveals the Core Gene Toolbox for the Fungus-Insect Symbiosis.</title>
        <authorList>
            <person name="Wang Y."/>
            <person name="Stata M."/>
            <person name="Wang W."/>
            <person name="Stajich J.E."/>
            <person name="White M.M."/>
            <person name="Moncalvo J.M."/>
        </authorList>
    </citation>
    <scope>NUCLEOTIDE SEQUENCE [LARGE SCALE GENOMIC DNA]</scope>
    <source>
        <strain evidence="1 2">AUS-77-4</strain>
    </source>
</reference>
<sequence>DLGHIFFDCLRIKAFWKLISERINTSKESGMGIVTGVSKEDVFDKLQRYKKLLPVVGNLHALTIWEIYRARTETNLSRVRTETTGIYNRWLTQANHFLRK</sequence>
<dbReference type="AlphaFoldDB" id="A0A2T9YTK2"/>
<keyword evidence="2" id="KW-1185">Reference proteome</keyword>
<organism evidence="1 2">
    <name type="scientific">Furculomyces boomerangus</name>
    <dbReference type="NCBI Taxonomy" id="61424"/>
    <lineage>
        <taxon>Eukaryota</taxon>
        <taxon>Fungi</taxon>
        <taxon>Fungi incertae sedis</taxon>
        <taxon>Zoopagomycota</taxon>
        <taxon>Kickxellomycotina</taxon>
        <taxon>Harpellomycetes</taxon>
        <taxon>Harpellales</taxon>
        <taxon>Harpellaceae</taxon>
        <taxon>Furculomyces</taxon>
    </lineage>
</organism>
<feature type="non-terminal residue" evidence="1">
    <location>
        <position position="1"/>
    </location>
</feature>
<gene>
    <name evidence="1" type="ORF">BB559_002686</name>
</gene>
<dbReference type="STRING" id="61424.A0A2T9YTK2"/>